<comment type="caution">
    <text evidence="6">The sequence shown here is derived from an EMBL/GenBank/DDBJ whole genome shotgun (WGS) entry which is preliminary data.</text>
</comment>
<organism evidence="6 7">
    <name type="scientific">Stentor coeruleus</name>
    <dbReference type="NCBI Taxonomy" id="5963"/>
    <lineage>
        <taxon>Eukaryota</taxon>
        <taxon>Sar</taxon>
        <taxon>Alveolata</taxon>
        <taxon>Ciliophora</taxon>
        <taxon>Postciliodesmatophora</taxon>
        <taxon>Heterotrichea</taxon>
        <taxon>Heterotrichida</taxon>
        <taxon>Stentoridae</taxon>
        <taxon>Stentor</taxon>
    </lineage>
</organism>
<sequence length="494" mass="57225">MSYSLNPDAQEFTIFVGSNAKPPIQIVPSWNTFAVDFIPFTESTPPPQPVIIPKAPSPPKVKTYTFEVLLSLKDQYKSLPEGVMIPDFYQKNHHPKSKNAKKGPPPPKSSGIKRAENQLNSLTILVKTEKPFTEKVKKQADEQEKKSREIRCILNKLTEKNFEKLIGELTNIEYNDILLASLTNFIFERATAMNFPDLYAKLCQALRQKFKDKNLSTKFRKSIVEKCRECFYNEEMPMENDKLMEAEFKRRRRLIGNIKFIALLHKARMIKSEIMFECFDVLLEPKSISDETLETCVTLFKNTCPILVASNTSEIVKYYERLVSMKGDPRFCKRIFFMIQDLIDFRDQIMTPKAFKTQSASIKPPPPPVPVEIDEVDLEENTKSQIREVTRIYISYAADEDDWKPKLDEIFTEHGKLKAELIIQILKYGLYEYVKVDHILHVCELVKYILRAYKLDQGVIVRAFRAIDKDLSEIIIDSPHASEMYEVMKKTFSG</sequence>
<keyword evidence="3" id="KW-0648">Protein biosynthesis</keyword>
<dbReference type="GO" id="GO:0003729">
    <property type="term" value="F:mRNA binding"/>
    <property type="evidence" value="ECO:0007669"/>
    <property type="project" value="TreeGrafter"/>
</dbReference>
<name>A0A1R2ASP0_9CILI</name>
<evidence type="ECO:0000256" key="3">
    <source>
        <dbReference type="ARBA" id="ARBA00022917"/>
    </source>
</evidence>
<gene>
    <name evidence="6" type="ORF">SteCoe_35246</name>
</gene>
<dbReference type="Proteomes" id="UP000187209">
    <property type="component" value="Unassembled WGS sequence"/>
</dbReference>
<reference evidence="6 7" key="1">
    <citation type="submission" date="2016-11" db="EMBL/GenBank/DDBJ databases">
        <title>The macronuclear genome of Stentor coeruleus: a giant cell with tiny introns.</title>
        <authorList>
            <person name="Slabodnick M."/>
            <person name="Ruby J.G."/>
            <person name="Reiff S.B."/>
            <person name="Swart E.C."/>
            <person name="Gosai S."/>
            <person name="Prabakaran S."/>
            <person name="Witkowska E."/>
            <person name="Larue G.E."/>
            <person name="Fisher S."/>
            <person name="Freeman R.M."/>
            <person name="Gunawardena J."/>
            <person name="Chu W."/>
            <person name="Stover N.A."/>
            <person name="Gregory B.D."/>
            <person name="Nowacki M."/>
            <person name="Derisi J."/>
            <person name="Roy S.W."/>
            <person name="Marshall W.F."/>
            <person name="Sood P."/>
        </authorList>
    </citation>
    <scope>NUCLEOTIDE SEQUENCE [LARGE SCALE GENOMIC DNA]</scope>
    <source>
        <strain evidence="6">WM001</strain>
    </source>
</reference>
<feature type="domain" description="MIF4G" evidence="5">
    <location>
        <begin position="147"/>
        <end position="349"/>
    </location>
</feature>
<dbReference type="PANTHER" id="PTHR23253">
    <property type="entry name" value="EUKARYOTIC TRANSLATION INITIATION FACTOR 4 GAMMA"/>
    <property type="match status" value="1"/>
</dbReference>
<evidence type="ECO:0000313" key="7">
    <source>
        <dbReference type="Proteomes" id="UP000187209"/>
    </source>
</evidence>
<dbReference type="Pfam" id="PF02854">
    <property type="entry name" value="MIF4G"/>
    <property type="match status" value="1"/>
</dbReference>
<dbReference type="Gene3D" id="1.25.40.180">
    <property type="match status" value="1"/>
</dbReference>
<dbReference type="InterPro" id="IPR016024">
    <property type="entry name" value="ARM-type_fold"/>
</dbReference>
<protein>
    <recommendedName>
        <fullName evidence="5">MIF4G domain-containing protein</fullName>
    </recommendedName>
</protein>
<dbReference type="OrthoDB" id="514777at2759"/>
<dbReference type="PANTHER" id="PTHR23253:SF9">
    <property type="entry name" value="EUKARYOTIC TRANSLATION INITIATION FACTOR 4 GAMMA 2"/>
    <property type="match status" value="1"/>
</dbReference>
<dbReference type="AlphaFoldDB" id="A0A1R2ASP0"/>
<comment type="similarity">
    <text evidence="1">Belongs to the eukaryotic initiation factor 4G family.</text>
</comment>
<keyword evidence="7" id="KW-1185">Reference proteome</keyword>
<dbReference type="SMART" id="SM00543">
    <property type="entry name" value="MIF4G"/>
    <property type="match status" value="1"/>
</dbReference>
<dbReference type="InterPro" id="IPR003890">
    <property type="entry name" value="MIF4G-like_typ-3"/>
</dbReference>
<dbReference type="GO" id="GO:0003743">
    <property type="term" value="F:translation initiation factor activity"/>
    <property type="evidence" value="ECO:0007669"/>
    <property type="project" value="UniProtKB-KW"/>
</dbReference>
<dbReference type="EMBL" id="MPUH01001476">
    <property type="protein sequence ID" value="OMJ67553.1"/>
    <property type="molecule type" value="Genomic_DNA"/>
</dbReference>
<evidence type="ECO:0000256" key="4">
    <source>
        <dbReference type="SAM" id="MobiDB-lite"/>
    </source>
</evidence>
<feature type="compositionally biased region" description="Basic residues" evidence="4">
    <location>
        <begin position="91"/>
        <end position="101"/>
    </location>
</feature>
<feature type="region of interest" description="Disordered" evidence="4">
    <location>
        <begin position="88"/>
        <end position="114"/>
    </location>
</feature>
<evidence type="ECO:0000259" key="5">
    <source>
        <dbReference type="SMART" id="SM00543"/>
    </source>
</evidence>
<dbReference type="GO" id="GO:0016281">
    <property type="term" value="C:eukaryotic translation initiation factor 4F complex"/>
    <property type="evidence" value="ECO:0007669"/>
    <property type="project" value="TreeGrafter"/>
</dbReference>
<evidence type="ECO:0000256" key="1">
    <source>
        <dbReference type="ARBA" id="ARBA00005775"/>
    </source>
</evidence>
<evidence type="ECO:0000256" key="2">
    <source>
        <dbReference type="ARBA" id="ARBA00022540"/>
    </source>
</evidence>
<evidence type="ECO:0000313" key="6">
    <source>
        <dbReference type="EMBL" id="OMJ67553.1"/>
    </source>
</evidence>
<proteinExistence type="inferred from homology"/>
<keyword evidence="2" id="KW-0396">Initiation factor</keyword>
<dbReference type="SUPFAM" id="SSF48371">
    <property type="entry name" value="ARM repeat"/>
    <property type="match status" value="1"/>
</dbReference>
<accession>A0A1R2ASP0</accession>